<evidence type="ECO:0000256" key="1">
    <source>
        <dbReference type="SAM" id="MobiDB-lite"/>
    </source>
</evidence>
<dbReference type="AlphaFoldDB" id="A0A5E9GY89"/>
<feature type="region of interest" description="Disordered" evidence="1">
    <location>
        <begin position="1"/>
        <end position="56"/>
    </location>
</feature>
<proteinExistence type="predicted"/>
<dbReference type="Proteomes" id="UP000199639">
    <property type="component" value="Unassembled WGS sequence"/>
</dbReference>
<dbReference type="RefSeq" id="WP_158252848.1">
    <property type="nucleotide sequence ID" value="NZ_FNIB01000011.1"/>
</dbReference>
<organism evidence="2 3">
    <name type="scientific">Cryobacterium flavum</name>
    <dbReference type="NCBI Taxonomy" id="1424659"/>
    <lineage>
        <taxon>Bacteria</taxon>
        <taxon>Bacillati</taxon>
        <taxon>Actinomycetota</taxon>
        <taxon>Actinomycetes</taxon>
        <taxon>Micrococcales</taxon>
        <taxon>Microbacteriaceae</taxon>
        <taxon>Cryobacterium</taxon>
    </lineage>
</organism>
<sequence length="56" mass="6419">MSQHPLDPSDAADVARQKLDPETDDWNDERMRAARPRSIRLNPDGSREQDTDEPES</sequence>
<dbReference type="STRING" id="1424659.SAMN05216368_11133"/>
<reference evidence="2 3" key="1">
    <citation type="submission" date="2016-10" db="EMBL/GenBank/DDBJ databases">
        <authorList>
            <person name="Varghese N."/>
            <person name="Submissions S."/>
        </authorList>
    </citation>
    <scope>NUCLEOTIDE SEQUENCE [LARGE SCALE GENOMIC DNA]</scope>
    <source>
        <strain evidence="2 3">CGMCC 1.11215</strain>
    </source>
</reference>
<evidence type="ECO:0000313" key="2">
    <source>
        <dbReference type="EMBL" id="SDO13966.1"/>
    </source>
</evidence>
<name>A0A5E9GY89_9MICO</name>
<gene>
    <name evidence="2" type="ORF">SAMN05216368_11133</name>
</gene>
<protein>
    <submittedName>
        <fullName evidence="2">Uncharacterized protein</fullName>
    </submittedName>
</protein>
<dbReference type="EMBL" id="FNIB01000011">
    <property type="protein sequence ID" value="SDO13966.1"/>
    <property type="molecule type" value="Genomic_DNA"/>
</dbReference>
<evidence type="ECO:0000313" key="3">
    <source>
        <dbReference type="Proteomes" id="UP000199639"/>
    </source>
</evidence>
<accession>A0A5E9GY89</accession>